<evidence type="ECO:0000313" key="7">
    <source>
        <dbReference type="EMBL" id="KAE9295231.1"/>
    </source>
</evidence>
<dbReference type="InterPro" id="IPR050951">
    <property type="entry name" value="Retrovirus_Pol_polyprotein"/>
</dbReference>
<organism evidence="7 8">
    <name type="scientific">Phytophthora rubi</name>
    <dbReference type="NCBI Taxonomy" id="129364"/>
    <lineage>
        <taxon>Eukaryota</taxon>
        <taxon>Sar</taxon>
        <taxon>Stramenopiles</taxon>
        <taxon>Oomycota</taxon>
        <taxon>Peronosporomycetes</taxon>
        <taxon>Peronosporales</taxon>
        <taxon>Peronosporaceae</taxon>
        <taxon>Phytophthora</taxon>
    </lineage>
</organism>
<dbReference type="CDD" id="cd00303">
    <property type="entry name" value="retropepsin_like"/>
    <property type="match status" value="1"/>
</dbReference>
<feature type="region of interest" description="Disordered" evidence="6">
    <location>
        <begin position="1116"/>
        <end position="1139"/>
    </location>
</feature>
<keyword evidence="8" id="KW-1185">Reference proteome</keyword>
<dbReference type="Gene3D" id="2.40.70.10">
    <property type="entry name" value="Acid Proteases"/>
    <property type="match status" value="1"/>
</dbReference>
<evidence type="ECO:0000256" key="5">
    <source>
        <dbReference type="SAM" id="Coils"/>
    </source>
</evidence>
<keyword evidence="2" id="KW-0548">Nucleotidyltransferase</keyword>
<dbReference type="PANTHER" id="PTHR37984:SF5">
    <property type="entry name" value="PROTEIN NYNRIN-LIKE"/>
    <property type="match status" value="1"/>
</dbReference>
<dbReference type="InterPro" id="IPR021109">
    <property type="entry name" value="Peptidase_aspartic_dom_sf"/>
</dbReference>
<evidence type="ECO:0000256" key="4">
    <source>
        <dbReference type="ARBA" id="ARBA00022759"/>
    </source>
</evidence>
<dbReference type="InterPro" id="IPR043502">
    <property type="entry name" value="DNA/RNA_pol_sf"/>
</dbReference>
<dbReference type="Gene3D" id="3.10.10.10">
    <property type="entry name" value="HIV Type 1 Reverse Transcriptase, subunit A, domain 1"/>
    <property type="match status" value="1"/>
</dbReference>
<evidence type="ECO:0000313" key="8">
    <source>
        <dbReference type="Proteomes" id="UP000434957"/>
    </source>
</evidence>
<evidence type="ECO:0000256" key="3">
    <source>
        <dbReference type="ARBA" id="ARBA00022722"/>
    </source>
</evidence>
<feature type="compositionally biased region" description="Polar residues" evidence="6">
    <location>
        <begin position="204"/>
        <end position="225"/>
    </location>
</feature>
<name>A0A6A4CRG9_9STRA</name>
<evidence type="ECO:0000256" key="2">
    <source>
        <dbReference type="ARBA" id="ARBA00022695"/>
    </source>
</evidence>
<dbReference type="PANTHER" id="PTHR37984">
    <property type="entry name" value="PROTEIN CBG26694"/>
    <property type="match status" value="1"/>
</dbReference>
<feature type="region of interest" description="Disordered" evidence="6">
    <location>
        <begin position="1237"/>
        <end position="1271"/>
    </location>
</feature>
<dbReference type="GO" id="GO:0004519">
    <property type="term" value="F:endonuclease activity"/>
    <property type="evidence" value="ECO:0007669"/>
    <property type="project" value="UniProtKB-KW"/>
</dbReference>
<keyword evidence="1" id="KW-0808">Transferase</keyword>
<dbReference type="EMBL" id="QXFT01002636">
    <property type="protein sequence ID" value="KAE9295231.1"/>
    <property type="molecule type" value="Genomic_DNA"/>
</dbReference>
<reference evidence="7 8" key="1">
    <citation type="submission" date="2018-08" db="EMBL/GenBank/DDBJ databases">
        <title>Genomic investigation of the strawberry pathogen Phytophthora fragariae indicates pathogenicity is determined by transcriptional variation in three key races.</title>
        <authorList>
            <person name="Adams T.M."/>
            <person name="Armitage A.D."/>
            <person name="Sobczyk M.K."/>
            <person name="Bates H.J."/>
            <person name="Dunwell J.M."/>
            <person name="Nellist C.F."/>
            <person name="Harrison R.J."/>
        </authorList>
    </citation>
    <scope>NUCLEOTIDE SEQUENCE [LARGE SCALE GENOMIC DNA]</scope>
    <source>
        <strain evidence="7 8">SCRP333</strain>
    </source>
</reference>
<evidence type="ECO:0000256" key="6">
    <source>
        <dbReference type="SAM" id="MobiDB-lite"/>
    </source>
</evidence>
<dbReference type="Pfam" id="PF13650">
    <property type="entry name" value="Asp_protease_2"/>
    <property type="match status" value="1"/>
</dbReference>
<comment type="caution">
    <text evidence="7">The sequence shown here is derived from an EMBL/GenBank/DDBJ whole genome shotgun (WGS) entry which is preliminary data.</text>
</comment>
<gene>
    <name evidence="7" type="ORF">PR003_g24071</name>
</gene>
<protein>
    <recommendedName>
        <fullName evidence="9">Peptidase A2 domain-containing protein</fullName>
    </recommendedName>
</protein>
<feature type="coiled-coil region" evidence="5">
    <location>
        <begin position="78"/>
        <end position="140"/>
    </location>
</feature>
<keyword evidence="4" id="KW-0255">Endonuclease</keyword>
<dbReference type="InterPro" id="IPR043128">
    <property type="entry name" value="Rev_trsase/Diguanyl_cyclase"/>
</dbReference>
<dbReference type="Gene3D" id="3.30.70.270">
    <property type="match status" value="1"/>
</dbReference>
<feature type="compositionally biased region" description="Basic and acidic residues" evidence="6">
    <location>
        <begin position="247"/>
        <end position="259"/>
    </location>
</feature>
<keyword evidence="4" id="KW-0378">Hydrolase</keyword>
<evidence type="ECO:0000256" key="1">
    <source>
        <dbReference type="ARBA" id="ARBA00022679"/>
    </source>
</evidence>
<dbReference type="SUPFAM" id="SSF50630">
    <property type="entry name" value="Acid proteases"/>
    <property type="match status" value="1"/>
</dbReference>
<dbReference type="GO" id="GO:0016779">
    <property type="term" value="F:nucleotidyltransferase activity"/>
    <property type="evidence" value="ECO:0007669"/>
    <property type="project" value="UniProtKB-KW"/>
</dbReference>
<keyword evidence="5" id="KW-0175">Coiled coil</keyword>
<dbReference type="Proteomes" id="UP000434957">
    <property type="component" value="Unassembled WGS sequence"/>
</dbReference>
<evidence type="ECO:0008006" key="9">
    <source>
        <dbReference type="Google" id="ProtNLM"/>
    </source>
</evidence>
<feature type="region of interest" description="Disordered" evidence="6">
    <location>
        <begin position="204"/>
        <end position="285"/>
    </location>
</feature>
<accession>A0A6A4CRG9</accession>
<keyword evidence="3" id="KW-0540">Nuclease</keyword>
<dbReference type="SUPFAM" id="SSF56672">
    <property type="entry name" value="DNA/RNA polymerases"/>
    <property type="match status" value="1"/>
</dbReference>
<proteinExistence type="predicted"/>
<sequence length="1750" mass="194696">MATEVRLKAALADSRDQSTVFHEEYLKCKAASTQLSEAQQKVDVDYWKQVGDLEKVADRHVAEAAEMRKTDETRAPYYLGALKELQEAEGRAKQAELQMIHDERAAKIQVQYELGLLRLNAQAQAEHDRAVAERDEKIQRCQMAQEQLGARTYSSDQVVSSISPSTQTRVLAETLMVPPVIELVLAKLDLMFDLVHQLDRANMSQVGSARSSGKTTEARGLSQSGLVEAKSHTSDSVSKRIGNVRATEVKKRDGDRWDSDASSCGDSSQDELKSQFGPAAQTKNADTCSRTHELVQNMAPLDALEFFDERASLEDRVNWWERFMYYATMVPWDEKARSVQLKMRLSGYLEDWCAQLPDSTRLDWNRLSHVFKTEWCRSIDSKAEQYYAMTMHDSATPRKFLYRLNRAAKKADIAFDELSTDREAHICRFINTLGDTRLRTTLRGQRFDSLSELEETLKRIEGLNQDVRREDQVYEQKLRPAQNMLLDRCSPQQRRADSRVPLTEGFGGGADTGDHAHFRHEVPYGYDENIEVELTHQAPRTDALETQSRRAVQHSISAEPCYSTAVNDDENFRAAERLACKPRSEYPPYGALQRGEIRCSEGGSKRHESENCWSKLICGRCNDEGHPTQYCRSQVCSKCGDYHRRGLCDMWSALKVVRDKTRVKGSVRDFDPETIRLLLDSSDPEKPVGLVQNRVIDGPKFQGLCAFAYVGPALPCWRGDTSKCMSSANQASDYPCLTEVEDSISELEFENDVEFALTYGDRHGWWSDHVLVGGKRDTAMVHGAICNRRTQIWMDTGAMTSIMSLDLARKLKLKLRRGYRLRVSGFGDVRRYATAKATIKLALGVGVTYVMDIWVGNIGAGLDCLLGMDYMIAAGVRLCARKGVVRLPDEESLFLVGGTEINHVGLEIDVSLDETVRLQPGRSVVLPVKYHQAKPDKVEEWSGRGDQWVTQFIYGPGRKPNAVKVVNISDQVARITQHTVVACLVENGHFPQGECFVRPRSRKYHEWSALVYAAEPSAEYLRLEELVARQAELRGPPVVERPTYIWPKKLLLAKRSPKKDDAQSDGPEPKVSVYMVNTNPPVQPMSMLSQGRNASIWPPLPPGDPLLMNTESKLPTVTEVGGGSQSETSVAESIPMSDDSKLEVVSRRMAGGGIATEEAQCELERMFKAEHGDFVADPVPRLCTELLNDLGHRLVTLPELNDPSPKRDLTTVDIGEPGVTIPAIVAQVCTVLETHHSSFQGDGNAVPGPAKAKRPQRKNEGLLGQVDQDDAVQSRRPISRTILASGHATSKLARPDIVEGEAEIAKGETENDPASDESGPEVVSRVMIDEGTTTQGAQKELAKMFKAQPVDFVPAPVSQPNESPARCMRLEIDFADGTEVIVCFHEDTELLKGLTSESAALPELKDLSPKADLTTADIGEPGVATKAIEVQARAILVKYHDSFLGDGNVVPGPARGVICDLNVNDANGVAQRSRPIRLEPLWKVYGLLEQRFQTELIEYSHSEWASPIVIVMKKIGVDIGICIGHRIASQLIKLLHYPQPLIDGLLIGFKNVIGVVSLGMAKRFWTVPMTLRTKQMSTFICLLGYFQRKRRLLSLKKAPLIYRRMLGDCLWGFVCLPASEEAQVDVNGLAFLGINIGGSAQADTPIEGMAGFPRNVPASPQLKPVQEESSYIDGIGYGSETWEHLCVDLDRLLYRLRCWGTSMSLLKNKLGKKMISCISHEIEADRIQAQPKVAKGVKNIPSPSTLKGVQ</sequence>